<keyword evidence="6" id="KW-1003">Cell membrane</keyword>
<dbReference type="NCBIfam" id="TIGR01528">
    <property type="entry name" value="NMN_trans_PnuC"/>
    <property type="match status" value="1"/>
</dbReference>
<dbReference type="Pfam" id="PF04973">
    <property type="entry name" value="NMN_transporter"/>
    <property type="match status" value="1"/>
</dbReference>
<evidence type="ECO:0000256" key="2">
    <source>
        <dbReference type="ARBA" id="ARBA00004651"/>
    </source>
</evidence>
<evidence type="ECO:0000256" key="9">
    <source>
        <dbReference type="ARBA" id="ARBA00023136"/>
    </source>
</evidence>
<name>A0A9X2WFQ9_9GAMM</name>
<gene>
    <name evidence="11" type="primary">pnuC</name>
    <name evidence="11" type="ORF">NYR02_09915</name>
</gene>
<reference evidence="11" key="2">
    <citation type="submission" date="2022-08" db="EMBL/GenBank/DDBJ databases">
        <authorList>
            <person name="Dong C."/>
        </authorList>
    </citation>
    <scope>NUCLEOTIDE SEQUENCE</scope>
    <source>
        <strain evidence="11">59MF3M-4</strain>
    </source>
</reference>
<feature type="transmembrane region" description="Helical" evidence="10">
    <location>
        <begin position="12"/>
        <end position="32"/>
    </location>
</feature>
<dbReference type="Proteomes" id="UP001147830">
    <property type="component" value="Unassembled WGS sequence"/>
</dbReference>
<evidence type="ECO:0000256" key="8">
    <source>
        <dbReference type="ARBA" id="ARBA00022989"/>
    </source>
</evidence>
<keyword evidence="12" id="KW-1185">Reference proteome</keyword>
<feature type="transmembrane region" description="Helical" evidence="10">
    <location>
        <begin position="163"/>
        <end position="178"/>
    </location>
</feature>
<evidence type="ECO:0000313" key="12">
    <source>
        <dbReference type="Proteomes" id="UP001147830"/>
    </source>
</evidence>
<sequence>MTDIWNSIEQAAQAMSGWELVAVILGIAYLVLAMKQSIWCWYAAFGSTAIFIGLFWDVSLLMESALNVYYLIMAVYGWWLWRANKGADNKNENSQAPAAELPIQSWALKQHLLAIGSVIVLSCISGYLLSENTSAVLPYLDSFTTWGAVITTWMVAKKVLENWLYWIVVDSVAIFLYIDRELYLTAVLMAVYVVLVIIGWFNWLPQFKAQLNAQQNRDDNTVLTTPSAWKVAE</sequence>
<keyword evidence="8 10" id="KW-1133">Transmembrane helix</keyword>
<accession>A0A9X2WFQ9</accession>
<evidence type="ECO:0000256" key="3">
    <source>
        <dbReference type="ARBA" id="ARBA00006669"/>
    </source>
</evidence>
<comment type="subcellular location">
    <subcellularLocation>
        <location evidence="2">Cell membrane</location>
        <topology evidence="2">Multi-pass membrane protein</topology>
    </subcellularLocation>
</comment>
<protein>
    <recommendedName>
        <fullName evidence="4">Nicotinamide riboside transporter PnuC</fullName>
    </recommendedName>
</protein>
<feature type="transmembrane region" description="Helical" evidence="10">
    <location>
        <begin position="64"/>
        <end position="81"/>
    </location>
</feature>
<dbReference type="PANTHER" id="PTHR36122">
    <property type="entry name" value="NICOTINAMIDE RIBOSIDE TRANSPORTER PNUC"/>
    <property type="match status" value="1"/>
</dbReference>
<evidence type="ECO:0000256" key="6">
    <source>
        <dbReference type="ARBA" id="ARBA00022475"/>
    </source>
</evidence>
<organism evidence="11 12">
    <name type="scientific">Thalassolituus pacificus</name>
    <dbReference type="NCBI Taxonomy" id="2975440"/>
    <lineage>
        <taxon>Bacteria</taxon>
        <taxon>Pseudomonadati</taxon>
        <taxon>Pseudomonadota</taxon>
        <taxon>Gammaproteobacteria</taxon>
        <taxon>Oceanospirillales</taxon>
        <taxon>Oceanospirillaceae</taxon>
        <taxon>Thalassolituus</taxon>
    </lineage>
</organism>
<comment type="caution">
    <text evidence="11">The sequence shown here is derived from an EMBL/GenBank/DDBJ whole genome shotgun (WGS) entry which is preliminary data.</text>
</comment>
<comment type="similarity">
    <text evidence="3">Belongs to the nicotinamide ribonucleoside (NR) uptake permease (TC 4.B.1) family.</text>
</comment>
<dbReference type="PANTHER" id="PTHR36122:SF2">
    <property type="entry name" value="NICOTINAMIDE RIBOSIDE TRANSPORTER PNUC"/>
    <property type="match status" value="1"/>
</dbReference>
<dbReference type="GO" id="GO:0005886">
    <property type="term" value="C:plasma membrane"/>
    <property type="evidence" value="ECO:0007669"/>
    <property type="project" value="UniProtKB-SubCell"/>
</dbReference>
<keyword evidence="9 10" id="KW-0472">Membrane</keyword>
<proteinExistence type="inferred from homology"/>
<dbReference type="RefSeq" id="WP_260976200.1">
    <property type="nucleotide sequence ID" value="NZ_JAOANI010000015.1"/>
</dbReference>
<evidence type="ECO:0000256" key="7">
    <source>
        <dbReference type="ARBA" id="ARBA00022692"/>
    </source>
</evidence>
<feature type="transmembrane region" description="Helical" evidence="10">
    <location>
        <begin position="39"/>
        <end position="58"/>
    </location>
</feature>
<reference evidence="11" key="1">
    <citation type="journal article" date="2022" name="Front. Microbiol.">
        <title>Genome-based taxonomic rearrangement of Oceanobacter-related bacteria including the description of Thalassolituus hydrocarbonoclasticus sp. nov. and Thalassolituus pacificus sp. nov. and emended description of the genus Thalassolituus.</title>
        <authorList>
            <person name="Dong C."/>
            <person name="Wei L."/>
            <person name="Wang J."/>
            <person name="Lai Q."/>
            <person name="Huang Z."/>
            <person name="Shao Z."/>
        </authorList>
    </citation>
    <scope>NUCLEOTIDE SEQUENCE</scope>
    <source>
        <strain evidence="11">59MF3M-4</strain>
    </source>
</reference>
<dbReference type="AlphaFoldDB" id="A0A9X2WFQ9"/>
<dbReference type="InterPro" id="IPR006419">
    <property type="entry name" value="NMN_transpt_PnuC"/>
</dbReference>
<feature type="transmembrane region" description="Helical" evidence="10">
    <location>
        <begin position="184"/>
        <end position="204"/>
    </location>
</feature>
<comment type="function">
    <text evidence="1">Required for nicotinamide riboside transport across the inner membrane.</text>
</comment>
<dbReference type="GO" id="GO:0034257">
    <property type="term" value="F:nicotinamide riboside transmembrane transporter activity"/>
    <property type="evidence" value="ECO:0007669"/>
    <property type="project" value="InterPro"/>
</dbReference>
<evidence type="ECO:0000256" key="4">
    <source>
        <dbReference type="ARBA" id="ARBA00017522"/>
    </source>
</evidence>
<evidence type="ECO:0000256" key="5">
    <source>
        <dbReference type="ARBA" id="ARBA00022448"/>
    </source>
</evidence>
<evidence type="ECO:0000313" key="11">
    <source>
        <dbReference type="EMBL" id="MCT7359336.1"/>
    </source>
</evidence>
<dbReference type="EMBL" id="JAOANI010000015">
    <property type="protein sequence ID" value="MCT7359336.1"/>
    <property type="molecule type" value="Genomic_DNA"/>
</dbReference>
<evidence type="ECO:0000256" key="10">
    <source>
        <dbReference type="SAM" id="Phobius"/>
    </source>
</evidence>
<keyword evidence="5" id="KW-0813">Transport</keyword>
<keyword evidence="7 10" id="KW-0812">Transmembrane</keyword>
<evidence type="ECO:0000256" key="1">
    <source>
        <dbReference type="ARBA" id="ARBA00002672"/>
    </source>
</evidence>